<evidence type="ECO:0000256" key="7">
    <source>
        <dbReference type="PIRNR" id="PIRNR006118"/>
    </source>
</evidence>
<accession>A0ABX7WXA2</accession>
<dbReference type="PANTHER" id="PTHR21485:SF3">
    <property type="entry name" value="N-ACYLNEURAMINATE CYTIDYLYLTRANSFERASE"/>
    <property type="match status" value="1"/>
</dbReference>
<comment type="similarity">
    <text evidence="2 7">Belongs to the KdsC family.</text>
</comment>
<comment type="cofactor">
    <cofactor evidence="1 7">
        <name>Mg(2+)</name>
        <dbReference type="ChEBI" id="CHEBI:18420"/>
    </cofactor>
</comment>
<dbReference type="EC" id="3.1.3.45" evidence="7"/>
<keyword evidence="4 7" id="KW-0479">Metal-binding</keyword>
<comment type="catalytic activity">
    <reaction evidence="7">
        <text>3-deoxy-alpha-D-manno-2-octulosonate-8-phosphate + H2O = 3-deoxy-alpha-D-manno-oct-2-ulosonate + phosphate</text>
        <dbReference type="Rhea" id="RHEA:11500"/>
        <dbReference type="ChEBI" id="CHEBI:15377"/>
        <dbReference type="ChEBI" id="CHEBI:43474"/>
        <dbReference type="ChEBI" id="CHEBI:85985"/>
        <dbReference type="ChEBI" id="CHEBI:85986"/>
        <dbReference type="EC" id="3.1.3.45"/>
    </reaction>
</comment>
<evidence type="ECO:0000256" key="1">
    <source>
        <dbReference type="ARBA" id="ARBA00001946"/>
    </source>
</evidence>
<dbReference type="SFLD" id="SFLDG01138">
    <property type="entry name" value="C1.6.2:_Deoxy-d-mannose-octulo"/>
    <property type="match status" value="1"/>
</dbReference>
<dbReference type="EMBL" id="CP072801">
    <property type="protein sequence ID" value="QTR47991.1"/>
    <property type="molecule type" value="Genomic_DNA"/>
</dbReference>
<dbReference type="PANTHER" id="PTHR21485">
    <property type="entry name" value="HAD SUPERFAMILY MEMBERS CMAS AND KDSC"/>
    <property type="match status" value="1"/>
</dbReference>
<dbReference type="InterPro" id="IPR006549">
    <property type="entry name" value="HAD-SF_hydro_IIIA"/>
</dbReference>
<dbReference type="SFLD" id="SFLDG01136">
    <property type="entry name" value="C1.6:_Phosphoserine_Phosphatas"/>
    <property type="match status" value="1"/>
</dbReference>
<keyword evidence="6 7" id="KW-0460">Magnesium</keyword>
<dbReference type="PIRSF" id="PIRSF006118">
    <property type="entry name" value="KDO8-P_Ptase"/>
    <property type="match status" value="1"/>
</dbReference>
<dbReference type="NCBIfam" id="TIGR01662">
    <property type="entry name" value="HAD-SF-IIIA"/>
    <property type="match status" value="1"/>
</dbReference>
<evidence type="ECO:0000313" key="8">
    <source>
        <dbReference type="EMBL" id="QTR47991.1"/>
    </source>
</evidence>
<evidence type="ECO:0000256" key="2">
    <source>
        <dbReference type="ARBA" id="ARBA00005893"/>
    </source>
</evidence>
<dbReference type="Proteomes" id="UP000672039">
    <property type="component" value="Chromosome"/>
</dbReference>
<reference evidence="8 9" key="1">
    <citation type="submission" date="2021-04" db="EMBL/GenBank/DDBJ databases">
        <title>Genomics, taxonomy and metabolism of representatives of sulfur bacteria of the genus Thiothrix: Thiothrix fructosivorans QT, Thiothrix unzii A1T and three new species, Thiothrix subterranea sp. nov., Thiothrix litoralis sp. nov. and 'Candidatus Thiothrix anitrata' sp. nov.</title>
        <authorList>
            <person name="Ravin N.V."/>
            <person name="Smolyakov D."/>
            <person name="Rudenko T.S."/>
            <person name="Mardanov A.V."/>
            <person name="Beletsky A.V."/>
            <person name="Markov N.D."/>
            <person name="Fomenkov A.I."/>
            <person name="Roberts R.J."/>
            <person name="Karnachuk O.V."/>
            <person name="Novikov A."/>
            <person name="Grabovich M.Y."/>
        </authorList>
    </citation>
    <scope>NUCLEOTIDE SEQUENCE [LARGE SCALE GENOMIC DNA]</scope>
    <source>
        <strain evidence="8 9">AS</strain>
    </source>
</reference>
<dbReference type="NCBIfam" id="TIGR01670">
    <property type="entry name" value="KdsC-phosphatas"/>
    <property type="match status" value="1"/>
</dbReference>
<comment type="subunit">
    <text evidence="3 7">Homotetramer.</text>
</comment>
<evidence type="ECO:0000256" key="6">
    <source>
        <dbReference type="ARBA" id="ARBA00022842"/>
    </source>
</evidence>
<dbReference type="RefSeq" id="WP_210224224.1">
    <property type="nucleotide sequence ID" value="NZ_CP072801.1"/>
</dbReference>
<dbReference type="InterPro" id="IPR010023">
    <property type="entry name" value="KdsC_fam"/>
</dbReference>
<dbReference type="CDD" id="cd01630">
    <property type="entry name" value="HAD_KDO-like"/>
    <property type="match status" value="1"/>
</dbReference>
<evidence type="ECO:0000256" key="5">
    <source>
        <dbReference type="ARBA" id="ARBA00022801"/>
    </source>
</evidence>
<sequence>MINTFDNLSAAVLERARNTSLVIFDIDGVLTDGSLFYGDDGQEYKAFNSKDGHGIRMLLESGLEMALITGRQSELVLHRADNLKIPRNRIWQGYRDKRPAFDDLLAQTGLKPENIAYVGDDVVDLPVMAQVGFAIAVGDAHYYVKQHAHWVTQTNGGHGAGREICEMLLHAHGKLQPKLASYLA</sequence>
<evidence type="ECO:0000256" key="4">
    <source>
        <dbReference type="ARBA" id="ARBA00022723"/>
    </source>
</evidence>
<organism evidence="8 9">
    <name type="scientific">Thiothrix litoralis</name>
    <dbReference type="NCBI Taxonomy" id="2891210"/>
    <lineage>
        <taxon>Bacteria</taxon>
        <taxon>Pseudomonadati</taxon>
        <taxon>Pseudomonadota</taxon>
        <taxon>Gammaproteobacteria</taxon>
        <taxon>Thiotrichales</taxon>
        <taxon>Thiotrichaceae</taxon>
        <taxon>Thiothrix</taxon>
    </lineage>
</organism>
<keyword evidence="5 7" id="KW-0378">Hydrolase</keyword>
<dbReference type="Gene3D" id="3.40.50.1000">
    <property type="entry name" value="HAD superfamily/HAD-like"/>
    <property type="match status" value="1"/>
</dbReference>
<gene>
    <name evidence="8" type="primary">kdsC</name>
    <name evidence="8" type="ORF">J9253_08805</name>
</gene>
<name>A0ABX7WXA2_9GAMM</name>
<comment type="function">
    <text evidence="7">Catalyzes the hydrolysis of 3-deoxy-D-manno-octulosonate 8-phosphate (KDO 8-P) to 3-deoxy-D-manno-octulosonate (KDO) and inorganic phosphate.</text>
</comment>
<evidence type="ECO:0000256" key="3">
    <source>
        <dbReference type="ARBA" id="ARBA00011881"/>
    </source>
</evidence>
<dbReference type="GO" id="GO:0019143">
    <property type="term" value="F:3-deoxy-manno-octulosonate-8-phosphatase activity"/>
    <property type="evidence" value="ECO:0007669"/>
    <property type="project" value="UniProtKB-EC"/>
</dbReference>
<dbReference type="SUPFAM" id="SSF56784">
    <property type="entry name" value="HAD-like"/>
    <property type="match status" value="1"/>
</dbReference>
<keyword evidence="7" id="KW-0448">Lipopolysaccharide biosynthesis</keyword>
<dbReference type="InterPro" id="IPR050793">
    <property type="entry name" value="CMP-NeuNAc_synthase"/>
</dbReference>
<dbReference type="SFLD" id="SFLDS00003">
    <property type="entry name" value="Haloacid_Dehalogenase"/>
    <property type="match status" value="1"/>
</dbReference>
<dbReference type="NCBIfam" id="NF007019">
    <property type="entry name" value="PRK09484.1"/>
    <property type="match status" value="1"/>
</dbReference>
<dbReference type="InterPro" id="IPR036412">
    <property type="entry name" value="HAD-like_sf"/>
</dbReference>
<protein>
    <recommendedName>
        <fullName evidence="7">3-deoxy-D-manno-octulosonate 8-phosphate phosphatase KdsC</fullName>
        <ecNumber evidence="7">3.1.3.45</ecNumber>
    </recommendedName>
    <alternativeName>
        <fullName evidence="7">KDO 8-P phosphatase</fullName>
    </alternativeName>
</protein>
<dbReference type="InterPro" id="IPR023214">
    <property type="entry name" value="HAD_sf"/>
</dbReference>
<dbReference type="Pfam" id="PF08282">
    <property type="entry name" value="Hydrolase_3"/>
    <property type="match status" value="1"/>
</dbReference>
<proteinExistence type="inferred from homology"/>
<evidence type="ECO:0000313" key="9">
    <source>
        <dbReference type="Proteomes" id="UP000672039"/>
    </source>
</evidence>
<keyword evidence="9" id="KW-1185">Reference proteome</keyword>